<keyword evidence="2" id="KW-0964">Secreted</keyword>
<feature type="domain" description="Corticotropin-releasing factor binding protein N-terminal" evidence="6">
    <location>
        <begin position="2"/>
        <end position="108"/>
    </location>
</feature>
<dbReference type="EMBL" id="CAWYQH010000130">
    <property type="protein sequence ID" value="CAK8692227.1"/>
    <property type="molecule type" value="Genomic_DNA"/>
</dbReference>
<comment type="caution">
    <text evidence="8">The sequence shown here is derived from an EMBL/GenBank/DDBJ whole genome shotgun (WGS) entry which is preliminary data.</text>
</comment>
<dbReference type="InterPro" id="IPR008435">
    <property type="entry name" value="CRF-bd"/>
</dbReference>
<organism evidence="8 9">
    <name type="scientific">Clavelina lepadiformis</name>
    <name type="common">Light-bulb sea squirt</name>
    <name type="synonym">Ascidia lepadiformis</name>
    <dbReference type="NCBI Taxonomy" id="159417"/>
    <lineage>
        <taxon>Eukaryota</taxon>
        <taxon>Metazoa</taxon>
        <taxon>Chordata</taxon>
        <taxon>Tunicata</taxon>
        <taxon>Ascidiacea</taxon>
        <taxon>Aplousobranchia</taxon>
        <taxon>Clavelinidae</taxon>
        <taxon>Clavelina</taxon>
    </lineage>
</organism>
<evidence type="ECO:0000256" key="3">
    <source>
        <dbReference type="ARBA" id="ARBA00022729"/>
    </source>
</evidence>
<evidence type="ECO:0000256" key="5">
    <source>
        <dbReference type="ARBA" id="ARBA00023180"/>
    </source>
</evidence>
<gene>
    <name evidence="8" type="ORF">CVLEPA_LOCUS24955</name>
</gene>
<dbReference type="InterPro" id="IPR056177">
    <property type="entry name" value="CRF-BP_N"/>
</dbReference>
<reference evidence="8 9" key="1">
    <citation type="submission" date="2024-02" db="EMBL/GenBank/DDBJ databases">
        <authorList>
            <person name="Daric V."/>
            <person name="Darras S."/>
        </authorList>
    </citation>
    <scope>NUCLEOTIDE SEQUENCE [LARGE SCALE GENOMIC DNA]</scope>
</reference>
<protein>
    <submittedName>
        <fullName evidence="8">Uncharacterized protein</fullName>
    </submittedName>
</protein>
<dbReference type="Pfam" id="PF05428">
    <property type="entry name" value="CRF-BP_N"/>
    <property type="match status" value="1"/>
</dbReference>
<evidence type="ECO:0000313" key="8">
    <source>
        <dbReference type="EMBL" id="CAK8692227.1"/>
    </source>
</evidence>
<keyword evidence="3" id="KW-0732">Signal</keyword>
<evidence type="ECO:0000256" key="1">
    <source>
        <dbReference type="ARBA" id="ARBA00004613"/>
    </source>
</evidence>
<evidence type="ECO:0000313" key="9">
    <source>
        <dbReference type="Proteomes" id="UP001642483"/>
    </source>
</evidence>
<accession>A0ABP0GKH2</accession>
<name>A0ABP0GKH2_CLALP</name>
<keyword evidence="5" id="KW-0325">Glycoprotein</keyword>
<sequence>MAKVDSDLTFVQTDESQALCGVYLIGDVHEIISVEVLEAKVDCDQGEFLEIFDGWMARGNILPSDGDHALPLEKRIVRFCEWQRARYQTALTFTSTQNVALVQFRLYMNSEIKIRFRRIYATSLKCNVVTPTTQGRYTMYSVQGRSCTFSIIQPTLLEVEEVLLSSENVNATRHDTIEILKGDSLDTAAMTLVQRYQAPYKSDGLKKFVLGQSHAAVRMTSFGFHDNTIKFKYTKMSDAELNEELCT</sequence>
<dbReference type="InterPro" id="IPR056178">
    <property type="entry name" value="CRF-BP_C"/>
</dbReference>
<evidence type="ECO:0000256" key="4">
    <source>
        <dbReference type="ARBA" id="ARBA00023157"/>
    </source>
</evidence>
<evidence type="ECO:0000259" key="7">
    <source>
        <dbReference type="Pfam" id="PF23541"/>
    </source>
</evidence>
<feature type="domain" description="Corticotropin-releasing factor binding protein C-terminal" evidence="7">
    <location>
        <begin position="128"/>
        <end position="241"/>
    </location>
</feature>
<evidence type="ECO:0000256" key="2">
    <source>
        <dbReference type="ARBA" id="ARBA00022525"/>
    </source>
</evidence>
<keyword evidence="9" id="KW-1185">Reference proteome</keyword>
<dbReference type="Pfam" id="PF23541">
    <property type="entry name" value="CRF-BP_C"/>
    <property type="match status" value="1"/>
</dbReference>
<dbReference type="PANTHER" id="PTHR10278">
    <property type="entry name" value="CORTICOTROPIN-RELEASING FACTOR-BINDING PROTEIN"/>
    <property type="match status" value="1"/>
</dbReference>
<proteinExistence type="predicted"/>
<comment type="subcellular location">
    <subcellularLocation>
        <location evidence="1">Secreted</location>
    </subcellularLocation>
</comment>
<keyword evidence="4" id="KW-1015">Disulfide bond</keyword>
<evidence type="ECO:0000259" key="6">
    <source>
        <dbReference type="Pfam" id="PF05428"/>
    </source>
</evidence>
<dbReference type="Proteomes" id="UP001642483">
    <property type="component" value="Unassembled WGS sequence"/>
</dbReference>
<dbReference type="PANTHER" id="PTHR10278:SF0">
    <property type="entry name" value="CORTICOTROPIN-RELEASING FACTOR-BINDING PROTEIN"/>
    <property type="match status" value="1"/>
</dbReference>